<organism evidence="1 2">
    <name type="scientific">Lottia gigantea</name>
    <name type="common">Giant owl limpet</name>
    <dbReference type="NCBI Taxonomy" id="225164"/>
    <lineage>
        <taxon>Eukaryota</taxon>
        <taxon>Metazoa</taxon>
        <taxon>Spiralia</taxon>
        <taxon>Lophotrochozoa</taxon>
        <taxon>Mollusca</taxon>
        <taxon>Gastropoda</taxon>
        <taxon>Patellogastropoda</taxon>
        <taxon>Lottioidea</taxon>
        <taxon>Lottiidae</taxon>
        <taxon>Lottia</taxon>
    </lineage>
</organism>
<dbReference type="HOGENOM" id="CLU_1397791_0_0_1"/>
<dbReference type="CTD" id="20237709"/>
<dbReference type="STRING" id="225164.V4CBR1"/>
<gene>
    <name evidence="1" type="ORF">LOTGIDRAFT_158395</name>
</gene>
<evidence type="ECO:0000313" key="1">
    <source>
        <dbReference type="EMBL" id="ESO99314.1"/>
    </source>
</evidence>
<dbReference type="Proteomes" id="UP000030746">
    <property type="component" value="Unassembled WGS sequence"/>
</dbReference>
<proteinExistence type="predicted"/>
<dbReference type="GeneID" id="20237709"/>
<dbReference type="OrthoDB" id="329835at2759"/>
<name>V4CBR1_LOTGI</name>
<dbReference type="RefSeq" id="XP_009049805.1">
    <property type="nucleotide sequence ID" value="XM_009051557.1"/>
</dbReference>
<dbReference type="KEGG" id="lgi:LOTGIDRAFT_158395"/>
<evidence type="ECO:0000313" key="2">
    <source>
        <dbReference type="Proteomes" id="UP000030746"/>
    </source>
</evidence>
<dbReference type="EMBL" id="KB201037">
    <property type="protein sequence ID" value="ESO99314.1"/>
    <property type="molecule type" value="Genomic_DNA"/>
</dbReference>
<reference evidence="1 2" key="1">
    <citation type="journal article" date="2013" name="Nature">
        <title>Insights into bilaterian evolution from three spiralian genomes.</title>
        <authorList>
            <person name="Simakov O."/>
            <person name="Marletaz F."/>
            <person name="Cho S.J."/>
            <person name="Edsinger-Gonzales E."/>
            <person name="Havlak P."/>
            <person name="Hellsten U."/>
            <person name="Kuo D.H."/>
            <person name="Larsson T."/>
            <person name="Lv J."/>
            <person name="Arendt D."/>
            <person name="Savage R."/>
            <person name="Osoegawa K."/>
            <person name="de Jong P."/>
            <person name="Grimwood J."/>
            <person name="Chapman J.A."/>
            <person name="Shapiro H."/>
            <person name="Aerts A."/>
            <person name="Otillar R.P."/>
            <person name="Terry A.Y."/>
            <person name="Boore J.L."/>
            <person name="Grigoriev I.V."/>
            <person name="Lindberg D.R."/>
            <person name="Seaver E.C."/>
            <person name="Weisblat D.A."/>
            <person name="Putnam N.H."/>
            <person name="Rokhsar D.S."/>
        </authorList>
    </citation>
    <scope>NUCLEOTIDE SEQUENCE [LARGE SCALE GENOMIC DNA]</scope>
</reference>
<protein>
    <submittedName>
        <fullName evidence="1">Uncharacterized protein</fullName>
    </submittedName>
</protein>
<accession>V4CBR1</accession>
<keyword evidence="2" id="KW-1185">Reference proteome</keyword>
<dbReference type="AlphaFoldDB" id="V4CBR1"/>
<sequence>MKSCAKIIGEEPKIDVFSTVSEIGPRPVLRAHLPNFFTDQVLFDSIPIMKKNDEVDCVSEAVCNFYGLDLKWTHFDDFKANVSEYPKYQFNRVDNLLLPTSGKEKLLGVDQASKYHPFVKQLVSDTKDIKILIDPSKLSSIYEHKVNGLVVIPGALYAEVGLALAALKSPSISFREVTHLQSRIKAARYYNRRTW</sequence>